<dbReference type="Proteomes" id="UP000061348">
    <property type="component" value="Unassembled WGS sequence"/>
</dbReference>
<comment type="caution">
    <text evidence="1">The sequence shown here is derived from an EMBL/GenBank/DDBJ whole genome shotgun (WGS) entry which is preliminary data.</text>
</comment>
<sequence length="351" mass="36179">MFGIEAGVETRRVAVAQLRLVVVLGNAGQGVVAETLVVAVVEVAEGVGLEQLELTAAAAVPQRAEQAQFHALVHGGAGVGFGDDSVAGGSLGLGLHGKQLVANFRAIERQVPLAEPGFTAPADFQGGGGLITQLHAFALQPRGCPTARAKVFVRAPDHRPRVRWLYRAAQVAVNLQLRGEVVTQANARRVVPIMLTERRLAVGVSDLGFAARIDGGKAGGQPQILHQFQLVAYMQHGIGAQVAVVAGLGAGGINGSIARRDAHVFRRAIVRHRLGSTQAESGGAGVAEQAVLADVIQGAADIGVGNFEAIGAFAQVHGVIVIGQPDLDPSVIVQPQGGLVGNPGRARLQAL</sequence>
<gene>
    <name evidence="1" type="ORF">PFLmoz3_04302</name>
</gene>
<protein>
    <submittedName>
        <fullName evidence="1">Uncharacterized protein</fullName>
    </submittedName>
</protein>
<proteinExistence type="predicted"/>
<accession>A0A109LEF8</accession>
<dbReference type="PATRIC" id="fig|294.194.peg.4781"/>
<evidence type="ECO:0000313" key="1">
    <source>
        <dbReference type="EMBL" id="KWV86103.1"/>
    </source>
</evidence>
<evidence type="ECO:0000313" key="2">
    <source>
        <dbReference type="Proteomes" id="UP000061348"/>
    </source>
</evidence>
<dbReference type="EMBL" id="LCYA01000105">
    <property type="protein sequence ID" value="KWV86103.1"/>
    <property type="molecule type" value="Genomic_DNA"/>
</dbReference>
<reference evidence="1 2" key="1">
    <citation type="submission" date="2015-05" db="EMBL/GenBank/DDBJ databases">
        <title>A genomic and transcriptomic approach to investigate the blue pigment phenotype in Pseudomonas fluorescens.</title>
        <authorList>
            <person name="Andreani N.A."/>
            <person name="Cardazzo B."/>
        </authorList>
    </citation>
    <scope>NUCLEOTIDE SEQUENCE [LARGE SCALE GENOMIC DNA]</scope>
    <source>
        <strain evidence="1 2">Ps_22</strain>
    </source>
</reference>
<name>A0A109LEF8_PSEFL</name>
<organism evidence="1 2">
    <name type="scientific">Pseudomonas fluorescens</name>
    <dbReference type="NCBI Taxonomy" id="294"/>
    <lineage>
        <taxon>Bacteria</taxon>
        <taxon>Pseudomonadati</taxon>
        <taxon>Pseudomonadota</taxon>
        <taxon>Gammaproteobacteria</taxon>
        <taxon>Pseudomonadales</taxon>
        <taxon>Pseudomonadaceae</taxon>
        <taxon>Pseudomonas</taxon>
    </lineage>
</organism>
<dbReference type="AlphaFoldDB" id="A0A109LEF8"/>